<dbReference type="PANTHER" id="PTHR36342">
    <property type="entry name" value="PTB DOMAIN ENGULFMENT ADAPTER"/>
    <property type="match status" value="1"/>
</dbReference>
<dbReference type="EMBL" id="JACEFO010001924">
    <property type="protein sequence ID" value="KAF8693614.1"/>
    <property type="molecule type" value="Genomic_DNA"/>
</dbReference>
<evidence type="ECO:0000313" key="2">
    <source>
        <dbReference type="Proteomes" id="UP000636709"/>
    </source>
</evidence>
<comment type="caution">
    <text evidence="1">The sequence shown here is derived from an EMBL/GenBank/DDBJ whole genome shotgun (WGS) entry which is preliminary data.</text>
</comment>
<reference evidence="1" key="1">
    <citation type="submission" date="2020-07" db="EMBL/GenBank/DDBJ databases">
        <title>Genome sequence and genetic diversity analysis of an under-domesticated orphan crop, white fonio (Digitaria exilis).</title>
        <authorList>
            <person name="Bennetzen J.L."/>
            <person name="Chen S."/>
            <person name="Ma X."/>
            <person name="Wang X."/>
            <person name="Yssel A.E.J."/>
            <person name="Chaluvadi S.R."/>
            <person name="Johnson M."/>
            <person name="Gangashetty P."/>
            <person name="Hamidou F."/>
            <person name="Sanogo M.D."/>
            <person name="Zwaenepoel A."/>
            <person name="Wallace J."/>
            <person name="Van De Peer Y."/>
            <person name="Van Deynze A."/>
        </authorList>
    </citation>
    <scope>NUCLEOTIDE SEQUENCE</scope>
    <source>
        <tissue evidence="1">Leaves</tissue>
    </source>
</reference>
<proteinExistence type="predicted"/>
<accession>A0A835B9L0</accession>
<dbReference type="PANTHER" id="PTHR36342:SF1">
    <property type="entry name" value="PTB DOMAIN ENGULFMENT ADAPTER"/>
    <property type="match status" value="1"/>
</dbReference>
<name>A0A835B9L0_9POAL</name>
<gene>
    <name evidence="1" type="ORF">HU200_039022</name>
</gene>
<protein>
    <submittedName>
        <fullName evidence="1">Uncharacterized protein</fullName>
    </submittedName>
</protein>
<dbReference type="Proteomes" id="UP000636709">
    <property type="component" value="Unassembled WGS sequence"/>
</dbReference>
<sequence>MSASYSLGLWDLQHFMVVLRTDPARTQALVFDFQPVNPEDGGAALAVLSRSQIPAMVVSGVVRRRTLRRIPDRRCWFVGHCSDGDAVDAADRFSEHWPTGLVVGEHDCRDYTNGLVEVLTGEKRVLETLRSGSSTASAGRRRRGGSASLSFPSFSRPSFSWRTSSVALSVLCGY</sequence>
<evidence type="ECO:0000313" key="1">
    <source>
        <dbReference type="EMBL" id="KAF8693614.1"/>
    </source>
</evidence>
<dbReference type="OrthoDB" id="1920822at2759"/>
<keyword evidence="2" id="KW-1185">Reference proteome</keyword>
<dbReference type="AlphaFoldDB" id="A0A835B9L0"/>
<organism evidence="1 2">
    <name type="scientific">Digitaria exilis</name>
    <dbReference type="NCBI Taxonomy" id="1010633"/>
    <lineage>
        <taxon>Eukaryota</taxon>
        <taxon>Viridiplantae</taxon>
        <taxon>Streptophyta</taxon>
        <taxon>Embryophyta</taxon>
        <taxon>Tracheophyta</taxon>
        <taxon>Spermatophyta</taxon>
        <taxon>Magnoliopsida</taxon>
        <taxon>Liliopsida</taxon>
        <taxon>Poales</taxon>
        <taxon>Poaceae</taxon>
        <taxon>PACMAD clade</taxon>
        <taxon>Panicoideae</taxon>
        <taxon>Panicodae</taxon>
        <taxon>Paniceae</taxon>
        <taxon>Anthephorinae</taxon>
        <taxon>Digitaria</taxon>
    </lineage>
</organism>